<evidence type="ECO:0000313" key="2">
    <source>
        <dbReference type="Proteomes" id="UP000887159"/>
    </source>
</evidence>
<proteinExistence type="predicted"/>
<comment type="caution">
    <text evidence="1">The sequence shown here is derived from an EMBL/GenBank/DDBJ whole genome shotgun (WGS) entry which is preliminary data.</text>
</comment>
<dbReference type="Proteomes" id="UP000887159">
    <property type="component" value="Unassembled WGS sequence"/>
</dbReference>
<reference evidence="1" key="1">
    <citation type="submission" date="2020-08" db="EMBL/GenBank/DDBJ databases">
        <title>Multicomponent nature underlies the extraordinary mechanical properties of spider dragline silk.</title>
        <authorList>
            <person name="Kono N."/>
            <person name="Nakamura H."/>
            <person name="Mori M."/>
            <person name="Yoshida Y."/>
            <person name="Ohtoshi R."/>
            <person name="Malay A.D."/>
            <person name="Moran D.A.P."/>
            <person name="Tomita M."/>
            <person name="Numata K."/>
            <person name="Arakawa K."/>
        </authorList>
    </citation>
    <scope>NUCLEOTIDE SEQUENCE</scope>
</reference>
<accession>A0A8X6VY56</accession>
<name>A0A8X6VY56_TRICX</name>
<keyword evidence="2" id="KW-1185">Reference proteome</keyword>
<evidence type="ECO:0000313" key="1">
    <source>
        <dbReference type="EMBL" id="GFY24567.1"/>
    </source>
</evidence>
<organism evidence="1 2">
    <name type="scientific">Trichonephila clavipes</name>
    <name type="common">Golden silk orbweaver</name>
    <name type="synonym">Nephila clavipes</name>
    <dbReference type="NCBI Taxonomy" id="2585209"/>
    <lineage>
        <taxon>Eukaryota</taxon>
        <taxon>Metazoa</taxon>
        <taxon>Ecdysozoa</taxon>
        <taxon>Arthropoda</taxon>
        <taxon>Chelicerata</taxon>
        <taxon>Arachnida</taxon>
        <taxon>Araneae</taxon>
        <taxon>Araneomorphae</taxon>
        <taxon>Entelegynae</taxon>
        <taxon>Araneoidea</taxon>
        <taxon>Nephilidae</taxon>
        <taxon>Trichonephila</taxon>
    </lineage>
</organism>
<gene>
    <name evidence="1" type="ORF">TNCV_1016131</name>
</gene>
<protein>
    <submittedName>
        <fullName evidence="1">Uncharacterized protein</fullName>
    </submittedName>
</protein>
<sequence length="134" mass="15387">MVLKANDRRTSCPCHDEFRGPRSDYVRQPYPGRYLECYSLRTIYRPSRWYARHGTGVVSDAPAFCLHAPMELGLKHSIDVAGATAPQEQRTVMTFEKTEVRSLRSNRLSEVTLDHTSEKGRGYSRNLEPIIFKP</sequence>
<dbReference type="AlphaFoldDB" id="A0A8X6VY56"/>
<dbReference type="EMBL" id="BMAU01021369">
    <property type="protein sequence ID" value="GFY24567.1"/>
    <property type="molecule type" value="Genomic_DNA"/>
</dbReference>